<feature type="transmembrane region" description="Helical" evidence="7">
    <location>
        <begin position="210"/>
        <end position="228"/>
    </location>
</feature>
<dbReference type="RefSeq" id="WP_198732390.1">
    <property type="nucleotide sequence ID" value="NZ_JAEINH010000001.1"/>
</dbReference>
<dbReference type="PANTHER" id="PTHR43731:SF14">
    <property type="entry name" value="PRESENILIN-ASSOCIATED RHOMBOID-LIKE PROTEIN, MITOCHONDRIAL"/>
    <property type="match status" value="1"/>
</dbReference>
<keyword evidence="4" id="KW-0378">Hydrolase</keyword>
<dbReference type="PANTHER" id="PTHR43731">
    <property type="entry name" value="RHOMBOID PROTEASE"/>
    <property type="match status" value="1"/>
</dbReference>
<protein>
    <submittedName>
        <fullName evidence="9">Rhomboid family intramembrane serine protease</fullName>
    </submittedName>
</protein>
<keyword evidence="9" id="KW-0645">Protease</keyword>
<dbReference type="GO" id="GO:0004252">
    <property type="term" value="F:serine-type endopeptidase activity"/>
    <property type="evidence" value="ECO:0007669"/>
    <property type="project" value="InterPro"/>
</dbReference>
<evidence type="ECO:0000313" key="10">
    <source>
        <dbReference type="Proteomes" id="UP000602087"/>
    </source>
</evidence>
<keyword evidence="5 7" id="KW-1133">Transmembrane helix</keyword>
<feature type="transmembrane region" description="Helical" evidence="7">
    <location>
        <begin position="234"/>
        <end position="252"/>
    </location>
</feature>
<dbReference type="GO" id="GO:0016020">
    <property type="term" value="C:membrane"/>
    <property type="evidence" value="ECO:0007669"/>
    <property type="project" value="UniProtKB-SubCell"/>
</dbReference>
<dbReference type="EMBL" id="JAEINH010000001">
    <property type="protein sequence ID" value="MBI9113848.1"/>
    <property type="molecule type" value="Genomic_DNA"/>
</dbReference>
<feature type="transmembrane region" description="Helical" evidence="7">
    <location>
        <begin position="76"/>
        <end position="95"/>
    </location>
</feature>
<dbReference type="Gene3D" id="1.20.1540.10">
    <property type="entry name" value="Rhomboid-like"/>
    <property type="match status" value="1"/>
</dbReference>
<dbReference type="GO" id="GO:0006508">
    <property type="term" value="P:proteolysis"/>
    <property type="evidence" value="ECO:0007669"/>
    <property type="project" value="UniProtKB-KW"/>
</dbReference>
<evidence type="ECO:0000256" key="1">
    <source>
        <dbReference type="ARBA" id="ARBA00004141"/>
    </source>
</evidence>
<feature type="transmembrane region" description="Helical" evidence="7">
    <location>
        <begin position="259"/>
        <end position="282"/>
    </location>
</feature>
<feature type="transmembrane region" description="Helical" evidence="7">
    <location>
        <begin position="155"/>
        <end position="175"/>
    </location>
</feature>
<reference evidence="9" key="1">
    <citation type="submission" date="2020-12" db="EMBL/GenBank/DDBJ databases">
        <title>Sanguibacter suaedae sp. nov., isolated from Suaeda aralocaspica.</title>
        <authorList>
            <person name="Ma Q."/>
        </authorList>
    </citation>
    <scope>NUCLEOTIDE SEQUENCE</scope>
    <source>
        <strain evidence="9">YZGR15</strain>
    </source>
</reference>
<gene>
    <name evidence="9" type="ORF">JAV76_02320</name>
</gene>
<dbReference type="InterPro" id="IPR035952">
    <property type="entry name" value="Rhomboid-like_sf"/>
</dbReference>
<evidence type="ECO:0000256" key="4">
    <source>
        <dbReference type="ARBA" id="ARBA00022801"/>
    </source>
</evidence>
<dbReference type="SUPFAM" id="SSF144091">
    <property type="entry name" value="Rhomboid-like"/>
    <property type="match status" value="1"/>
</dbReference>
<keyword evidence="6 7" id="KW-0472">Membrane</keyword>
<evidence type="ECO:0000256" key="7">
    <source>
        <dbReference type="SAM" id="Phobius"/>
    </source>
</evidence>
<evidence type="ECO:0000256" key="6">
    <source>
        <dbReference type="ARBA" id="ARBA00023136"/>
    </source>
</evidence>
<comment type="similarity">
    <text evidence="2">Belongs to the peptidase S54 family.</text>
</comment>
<name>A0A934M8R0_9MICO</name>
<evidence type="ECO:0000313" key="9">
    <source>
        <dbReference type="EMBL" id="MBI9113848.1"/>
    </source>
</evidence>
<evidence type="ECO:0000256" key="2">
    <source>
        <dbReference type="ARBA" id="ARBA00009045"/>
    </source>
</evidence>
<keyword evidence="10" id="KW-1185">Reference proteome</keyword>
<proteinExistence type="inferred from homology"/>
<sequence>MTDGTVGLPAAPPVCARHTDRVSYVRCQRCGRPACPECVVEAPVGVQCVDCVREARRSAPAPRTVFGAPLRGGRPLVTLSIIALCAVSYLLQLVLEWETWTSRLAFYPPLGDVEPWRFLTGAFVHSDAPWHVLLNMYALWIVGPQLEAAFGRARFLALYLLSAVGGHTLVVLLASLASLDWYTATVGASGAVFGLFGAFFLAMRRLGRDATGILVILGINLVLGFVAPNISWQGHLGGLVTGVVVGTLYAYAPRTRRTAVAVAGTVVVTAALVGLVVARYALF</sequence>
<feature type="transmembrane region" description="Helical" evidence="7">
    <location>
        <begin position="181"/>
        <end position="203"/>
    </location>
</feature>
<evidence type="ECO:0000256" key="3">
    <source>
        <dbReference type="ARBA" id="ARBA00022692"/>
    </source>
</evidence>
<dbReference type="Proteomes" id="UP000602087">
    <property type="component" value="Unassembled WGS sequence"/>
</dbReference>
<evidence type="ECO:0000256" key="5">
    <source>
        <dbReference type="ARBA" id="ARBA00022989"/>
    </source>
</evidence>
<dbReference type="InterPro" id="IPR050925">
    <property type="entry name" value="Rhomboid_protease_S54"/>
</dbReference>
<evidence type="ECO:0000259" key="8">
    <source>
        <dbReference type="Pfam" id="PF01694"/>
    </source>
</evidence>
<dbReference type="AlphaFoldDB" id="A0A934M8R0"/>
<accession>A0A934M8R0</accession>
<feature type="domain" description="Peptidase S54 rhomboid" evidence="8">
    <location>
        <begin position="114"/>
        <end position="250"/>
    </location>
</feature>
<organism evidence="9 10">
    <name type="scientific">Sanguibacter suaedae</name>
    <dbReference type="NCBI Taxonomy" id="2795737"/>
    <lineage>
        <taxon>Bacteria</taxon>
        <taxon>Bacillati</taxon>
        <taxon>Actinomycetota</taxon>
        <taxon>Actinomycetes</taxon>
        <taxon>Micrococcales</taxon>
        <taxon>Sanguibacteraceae</taxon>
        <taxon>Sanguibacter</taxon>
    </lineage>
</organism>
<dbReference type="InterPro" id="IPR022764">
    <property type="entry name" value="Peptidase_S54_rhomboid_dom"/>
</dbReference>
<comment type="caution">
    <text evidence="9">The sequence shown here is derived from an EMBL/GenBank/DDBJ whole genome shotgun (WGS) entry which is preliminary data.</text>
</comment>
<keyword evidence="3 7" id="KW-0812">Transmembrane</keyword>
<dbReference type="Pfam" id="PF01694">
    <property type="entry name" value="Rhomboid"/>
    <property type="match status" value="1"/>
</dbReference>
<comment type="subcellular location">
    <subcellularLocation>
        <location evidence="1">Membrane</location>
        <topology evidence="1">Multi-pass membrane protein</topology>
    </subcellularLocation>
</comment>